<reference evidence="6" key="1">
    <citation type="journal article" date="2014" name="Nature">
        <title>Elephant shark genome provides unique insights into gnathostome evolution.</title>
        <authorList>
            <consortium name="International Elephant Shark Genome Sequencing Consortium"/>
            <person name="Venkatesh B."/>
            <person name="Lee A.P."/>
            <person name="Ravi V."/>
            <person name="Maurya A.K."/>
            <person name="Lian M.M."/>
            <person name="Swann J.B."/>
            <person name="Ohta Y."/>
            <person name="Flajnik M.F."/>
            <person name="Sutoh Y."/>
            <person name="Kasahara M."/>
            <person name="Hoon S."/>
            <person name="Gangu V."/>
            <person name="Roy S.W."/>
            <person name="Irimia M."/>
            <person name="Korzh V."/>
            <person name="Kondrychyn I."/>
            <person name="Lim Z.W."/>
            <person name="Tay B.H."/>
            <person name="Tohari S."/>
            <person name="Kong K.W."/>
            <person name="Ho S."/>
            <person name="Lorente-Galdos B."/>
            <person name="Quilez J."/>
            <person name="Marques-Bonet T."/>
            <person name="Raney B.J."/>
            <person name="Ingham P.W."/>
            <person name="Tay A."/>
            <person name="Hillier L.W."/>
            <person name="Minx P."/>
            <person name="Boehm T."/>
            <person name="Wilson R.K."/>
            <person name="Brenner S."/>
            <person name="Warren W.C."/>
        </authorList>
    </citation>
    <scope>NUCLEOTIDE SEQUENCE</scope>
    <source>
        <tissue evidence="6">Brain</tissue>
    </source>
</reference>
<keyword evidence="3" id="KW-0965">Cell junction</keyword>
<proteinExistence type="evidence at transcript level"/>
<sequence>MGDAEEELSTVSDAEMAVWSKEKLIARIRGEESEKIAALVQRGRLIREVNRQFQEHLLEIRELKGVNQRLLDENRDLRDLCCFLDDDRLKVKRLSREWQAFGHYAAKVMREDFGGYLGKLAELERQQEALVKENLELKELCLGLEEDSGPRSDASPGGSSDLSIPCGSRDLGDGSSSTGSVGSPDQLHMACSPED</sequence>
<dbReference type="GO" id="GO:0005634">
    <property type="term" value="C:nucleus"/>
    <property type="evidence" value="ECO:0007669"/>
    <property type="project" value="TreeGrafter"/>
</dbReference>
<dbReference type="AlphaFoldDB" id="V9LCD0"/>
<dbReference type="InterPro" id="IPR019359">
    <property type="entry name" value="CCDC85"/>
</dbReference>
<dbReference type="PANTHER" id="PTHR13546">
    <property type="entry name" value="RE60986P"/>
    <property type="match status" value="1"/>
</dbReference>
<evidence type="ECO:0000256" key="5">
    <source>
        <dbReference type="SAM" id="MobiDB-lite"/>
    </source>
</evidence>
<comment type="similarity">
    <text evidence="2">Belongs to the CCDC85 family.</text>
</comment>
<feature type="region of interest" description="Disordered" evidence="5">
    <location>
        <begin position="146"/>
        <end position="195"/>
    </location>
</feature>
<name>V9LCD0_CALMI</name>
<feature type="compositionally biased region" description="Low complexity" evidence="5">
    <location>
        <begin position="167"/>
        <end position="185"/>
    </location>
</feature>
<organism evidence="6">
    <name type="scientific">Callorhinchus milii</name>
    <name type="common">Ghost shark</name>
    <dbReference type="NCBI Taxonomy" id="7868"/>
    <lineage>
        <taxon>Eukaryota</taxon>
        <taxon>Metazoa</taxon>
        <taxon>Chordata</taxon>
        <taxon>Craniata</taxon>
        <taxon>Vertebrata</taxon>
        <taxon>Chondrichthyes</taxon>
        <taxon>Holocephali</taxon>
        <taxon>Chimaeriformes</taxon>
        <taxon>Callorhinchidae</taxon>
        <taxon>Callorhinchus</taxon>
    </lineage>
</organism>
<dbReference type="GO" id="GO:0045892">
    <property type="term" value="P:negative regulation of DNA-templated transcription"/>
    <property type="evidence" value="ECO:0007669"/>
    <property type="project" value="TreeGrafter"/>
</dbReference>
<dbReference type="GO" id="GO:0005912">
    <property type="term" value="C:adherens junction"/>
    <property type="evidence" value="ECO:0007669"/>
    <property type="project" value="UniProtKB-SubCell"/>
</dbReference>
<evidence type="ECO:0000256" key="3">
    <source>
        <dbReference type="ARBA" id="ARBA00022949"/>
    </source>
</evidence>
<evidence type="ECO:0000256" key="2">
    <source>
        <dbReference type="ARBA" id="ARBA00009052"/>
    </source>
</evidence>
<comment type="subcellular location">
    <subcellularLocation>
        <location evidence="1">Cell junction</location>
        <location evidence="1">Adherens junction</location>
    </subcellularLocation>
</comment>
<dbReference type="Pfam" id="PF10226">
    <property type="entry name" value="CCDC85"/>
    <property type="match status" value="1"/>
</dbReference>
<evidence type="ECO:0000313" key="6">
    <source>
        <dbReference type="EMBL" id="AFP10020.1"/>
    </source>
</evidence>
<protein>
    <submittedName>
        <fullName evidence="6">Coiled-coil domain-containing protein 85B-like protein</fullName>
    </submittedName>
</protein>
<accession>V9LCD0</accession>
<dbReference type="EMBL" id="JW877503">
    <property type="protein sequence ID" value="AFP10020.1"/>
    <property type="molecule type" value="mRNA"/>
</dbReference>
<evidence type="ECO:0000256" key="1">
    <source>
        <dbReference type="ARBA" id="ARBA00004536"/>
    </source>
</evidence>
<dbReference type="PANTHER" id="PTHR13546:SF12">
    <property type="entry name" value="COILED-COIL DOMAIN-CONTAINING PROTEIN 85B"/>
    <property type="match status" value="1"/>
</dbReference>
<evidence type="ECO:0000256" key="4">
    <source>
        <dbReference type="ARBA" id="ARBA00023054"/>
    </source>
</evidence>
<keyword evidence="4" id="KW-0175">Coiled coil</keyword>